<proteinExistence type="predicted"/>
<name>A0ABM6TBV2_9CAUL</name>
<evidence type="ECO:0000256" key="2">
    <source>
        <dbReference type="SAM" id="Phobius"/>
    </source>
</evidence>
<evidence type="ECO:0000256" key="1">
    <source>
        <dbReference type="SAM" id="MobiDB-lite"/>
    </source>
</evidence>
<gene>
    <name evidence="4" type="ORF">B7G68_01220</name>
</gene>
<dbReference type="PANTHER" id="PTHR30373:SF2">
    <property type="entry name" value="UPF0603 PROTEIN YGCG"/>
    <property type="match status" value="1"/>
</dbReference>
<evidence type="ECO:0000313" key="5">
    <source>
        <dbReference type="Proteomes" id="UP000240527"/>
    </source>
</evidence>
<dbReference type="InterPro" id="IPR007621">
    <property type="entry name" value="TPM_dom"/>
</dbReference>
<organism evidence="4 5">
    <name type="scientific">Caulobacter segnis</name>
    <dbReference type="NCBI Taxonomy" id="88688"/>
    <lineage>
        <taxon>Bacteria</taxon>
        <taxon>Pseudomonadati</taxon>
        <taxon>Pseudomonadota</taxon>
        <taxon>Alphaproteobacteria</taxon>
        <taxon>Caulobacterales</taxon>
        <taxon>Caulobacteraceae</taxon>
        <taxon>Caulobacter</taxon>
    </lineage>
</organism>
<dbReference type="EMBL" id="CP027850">
    <property type="protein sequence ID" value="AVQ00601.1"/>
    <property type="molecule type" value="Genomic_DNA"/>
</dbReference>
<keyword evidence="2" id="KW-0812">Transmembrane</keyword>
<dbReference type="Gene3D" id="3.10.310.50">
    <property type="match status" value="1"/>
</dbReference>
<feature type="region of interest" description="Disordered" evidence="1">
    <location>
        <begin position="276"/>
        <end position="299"/>
    </location>
</feature>
<accession>A0ABM6TBV2</accession>
<keyword evidence="2" id="KW-1133">Transmembrane helix</keyword>
<protein>
    <submittedName>
        <fullName evidence="4">Methanol dehydrogenase</fullName>
    </submittedName>
</protein>
<feature type="domain" description="TPM" evidence="3">
    <location>
        <begin position="77"/>
        <end position="200"/>
    </location>
</feature>
<feature type="transmembrane region" description="Helical" evidence="2">
    <location>
        <begin position="228"/>
        <end position="246"/>
    </location>
</feature>
<reference evidence="4 5" key="1">
    <citation type="journal article" date="2015" name="Biotechnol. Bioeng.">
        <title>Genome sequence and phenotypic characterization of Caulobacter segnis.</title>
        <authorList>
            <person name="Patel S."/>
            <person name="Fletcher B."/>
            <person name="Scott D.C."/>
            <person name="Ely B."/>
        </authorList>
    </citation>
    <scope>NUCLEOTIDE SEQUENCE [LARGE SCALE GENOMIC DNA]</scope>
    <source>
        <strain evidence="4 5">TK0059</strain>
    </source>
</reference>
<evidence type="ECO:0000259" key="3">
    <source>
        <dbReference type="Pfam" id="PF04536"/>
    </source>
</evidence>
<keyword evidence="5" id="KW-1185">Reference proteome</keyword>
<dbReference type="PANTHER" id="PTHR30373">
    <property type="entry name" value="UPF0603 PROTEIN YGCG"/>
    <property type="match status" value="1"/>
</dbReference>
<sequence length="299" mass="31329">MRRFRPALLPRLAGEGNREAVEGASGRQTRPLRHGANPRRATSPVARVRMLVLTFVAMAMALPALAAPTFPTLTGRVVDEAQVLSPDAERDLTDKLENLEATTGRQLVVATVPSLQGYPIEDYGYQLGRTWGIGQKDKDDGVILLVAPNERKVRVEVGYGLEPVLTDALSSVIIQSVILPKFRDGDLPGGIVAGTDALVEQLSLPADQAKARVAEASQPERHKAQGSPIAAILIILFLVFVFSSLFRGGRRGGLGSALPWIILSALSDSRRGGGWGGGGGGGFSGGGGSFGGGGSSGSW</sequence>
<keyword evidence="2" id="KW-0472">Membrane</keyword>
<evidence type="ECO:0000313" key="4">
    <source>
        <dbReference type="EMBL" id="AVQ00601.1"/>
    </source>
</evidence>
<dbReference type="Proteomes" id="UP000240527">
    <property type="component" value="Chromosome"/>
</dbReference>
<feature type="region of interest" description="Disordered" evidence="1">
    <location>
        <begin position="15"/>
        <end position="41"/>
    </location>
</feature>
<feature type="transmembrane region" description="Helical" evidence="2">
    <location>
        <begin position="48"/>
        <end position="66"/>
    </location>
</feature>
<dbReference type="Pfam" id="PF04536">
    <property type="entry name" value="TPM_phosphatase"/>
    <property type="match status" value="1"/>
</dbReference>